<keyword evidence="3" id="KW-1185">Reference proteome</keyword>
<dbReference type="AlphaFoldDB" id="A0A239A5R7"/>
<proteinExistence type="predicted"/>
<dbReference type="GO" id="GO:0016791">
    <property type="term" value="F:phosphatase activity"/>
    <property type="evidence" value="ECO:0007669"/>
    <property type="project" value="TreeGrafter"/>
</dbReference>
<evidence type="ECO:0000313" key="2">
    <source>
        <dbReference type="EMBL" id="SNR90967.1"/>
    </source>
</evidence>
<dbReference type="EMBL" id="FZNW01000031">
    <property type="protein sequence ID" value="SNR90967.1"/>
    <property type="molecule type" value="Genomic_DNA"/>
</dbReference>
<name>A0A239A5R7_9PSEU</name>
<dbReference type="RefSeq" id="WP_089303327.1">
    <property type="nucleotide sequence ID" value="NZ_FZNW01000031.1"/>
</dbReference>
<dbReference type="CDD" id="cd07067">
    <property type="entry name" value="HP_PGM_like"/>
    <property type="match status" value="1"/>
</dbReference>
<dbReference type="InterPro" id="IPR029033">
    <property type="entry name" value="His_PPase_superfam"/>
</dbReference>
<dbReference type="Pfam" id="PF00300">
    <property type="entry name" value="His_Phos_1"/>
    <property type="match status" value="1"/>
</dbReference>
<dbReference type="GO" id="GO:0005829">
    <property type="term" value="C:cytosol"/>
    <property type="evidence" value="ECO:0007669"/>
    <property type="project" value="TreeGrafter"/>
</dbReference>
<evidence type="ECO:0000313" key="3">
    <source>
        <dbReference type="Proteomes" id="UP000198348"/>
    </source>
</evidence>
<dbReference type="SMART" id="SM00855">
    <property type="entry name" value="PGAM"/>
    <property type="match status" value="1"/>
</dbReference>
<dbReference type="InterPro" id="IPR050275">
    <property type="entry name" value="PGM_Phosphatase"/>
</dbReference>
<dbReference type="Proteomes" id="UP000198348">
    <property type="component" value="Unassembled WGS sequence"/>
</dbReference>
<dbReference type="Gene3D" id="3.40.50.1240">
    <property type="entry name" value="Phosphoglycerate mutase-like"/>
    <property type="match status" value="1"/>
</dbReference>
<protein>
    <submittedName>
        <fullName evidence="2">Probable phosphoglycerate mutase</fullName>
    </submittedName>
</protein>
<feature type="binding site" evidence="1">
    <location>
        <position position="55"/>
    </location>
    <ligand>
        <name>substrate</name>
    </ligand>
</feature>
<dbReference type="PANTHER" id="PTHR48100">
    <property type="entry name" value="BROAD-SPECIFICITY PHOSPHATASE YOR283W-RELATED"/>
    <property type="match status" value="1"/>
</dbReference>
<organism evidence="2 3">
    <name type="scientific">Haloechinothrix alba</name>
    <dbReference type="NCBI Taxonomy" id="664784"/>
    <lineage>
        <taxon>Bacteria</taxon>
        <taxon>Bacillati</taxon>
        <taxon>Actinomycetota</taxon>
        <taxon>Actinomycetes</taxon>
        <taxon>Pseudonocardiales</taxon>
        <taxon>Pseudonocardiaceae</taxon>
        <taxon>Haloechinothrix</taxon>
    </lineage>
</organism>
<dbReference type="OrthoDB" id="5241674at2"/>
<dbReference type="SUPFAM" id="SSF53254">
    <property type="entry name" value="Phosphoglycerate mutase-like"/>
    <property type="match status" value="1"/>
</dbReference>
<accession>A0A239A5R7</accession>
<gene>
    <name evidence="2" type="ORF">SAMN06265360_13113</name>
</gene>
<evidence type="ECO:0000256" key="1">
    <source>
        <dbReference type="PIRSR" id="PIRSR613078-2"/>
    </source>
</evidence>
<reference evidence="3" key="1">
    <citation type="submission" date="2017-06" db="EMBL/GenBank/DDBJ databases">
        <authorList>
            <person name="Varghese N."/>
            <person name="Submissions S."/>
        </authorList>
    </citation>
    <scope>NUCLEOTIDE SEQUENCE [LARGE SCALE GENOMIC DNA]</scope>
    <source>
        <strain evidence="3">DSM 45207</strain>
    </source>
</reference>
<sequence>MELVLVRHAEAARDAAGSEQADPRLSEAGVAQAERVAYYLAVEEFDAIYSSPLRRAMQTAVHIGESLGLSVVEVDGLAEFDREAPEYLHFDDLRTAGDPRYFACLAGDLSAWGTDIETFRARFMAAIDDIIDLHRAGKVVVVTHGGVLNGYLGGLIGAGQFFFHRPDNTGISRVVIESGHPRLVTLNECSHLRTVSAT</sequence>
<dbReference type="InterPro" id="IPR013078">
    <property type="entry name" value="His_Pase_superF_clade-1"/>
</dbReference>
<dbReference type="PANTHER" id="PTHR48100:SF44">
    <property type="entry name" value="PHOSPHATASE C1620.13-RELATED"/>
    <property type="match status" value="1"/>
</dbReference>